<keyword evidence="1" id="KW-0378">Hydrolase</keyword>
<accession>A0ABU1VEY9</accession>
<gene>
    <name evidence="3" type="ORF">J2X09_003778</name>
</gene>
<feature type="domain" description="AB hydrolase-1" evidence="2">
    <location>
        <begin position="25"/>
        <end position="133"/>
    </location>
</feature>
<evidence type="ECO:0000259" key="2">
    <source>
        <dbReference type="Pfam" id="PF00561"/>
    </source>
</evidence>
<dbReference type="SUPFAM" id="SSF53474">
    <property type="entry name" value="alpha/beta-Hydrolases"/>
    <property type="match status" value="1"/>
</dbReference>
<evidence type="ECO:0000313" key="4">
    <source>
        <dbReference type="Proteomes" id="UP001265550"/>
    </source>
</evidence>
<feature type="domain" description="AB hydrolase-1" evidence="2">
    <location>
        <begin position="188"/>
        <end position="239"/>
    </location>
</feature>
<dbReference type="PRINTS" id="PR00111">
    <property type="entry name" value="ABHYDROLASE"/>
</dbReference>
<dbReference type="Gene3D" id="3.40.50.1820">
    <property type="entry name" value="alpha/beta hydrolase"/>
    <property type="match status" value="1"/>
</dbReference>
<organism evidence="3 4">
    <name type="scientific">Hydrogenophaga laconesensis</name>
    <dbReference type="NCBI Taxonomy" id="1805971"/>
    <lineage>
        <taxon>Bacteria</taxon>
        <taxon>Pseudomonadati</taxon>
        <taxon>Pseudomonadota</taxon>
        <taxon>Betaproteobacteria</taxon>
        <taxon>Burkholderiales</taxon>
        <taxon>Comamonadaceae</taxon>
        <taxon>Hydrogenophaga</taxon>
    </lineage>
</organism>
<dbReference type="Pfam" id="PF00561">
    <property type="entry name" value="Abhydrolase_1"/>
    <property type="match status" value="2"/>
</dbReference>
<dbReference type="InterPro" id="IPR050266">
    <property type="entry name" value="AB_hydrolase_sf"/>
</dbReference>
<dbReference type="RefSeq" id="WP_204734699.1">
    <property type="nucleotide sequence ID" value="NZ_JAVDWE010000011.1"/>
</dbReference>
<dbReference type="EMBL" id="JAVDWE010000011">
    <property type="protein sequence ID" value="MDR7096025.1"/>
    <property type="molecule type" value="Genomic_DNA"/>
</dbReference>
<dbReference type="InterPro" id="IPR000073">
    <property type="entry name" value="AB_hydrolase_1"/>
</dbReference>
<dbReference type="PANTHER" id="PTHR43798">
    <property type="entry name" value="MONOACYLGLYCEROL LIPASE"/>
    <property type="match status" value="1"/>
</dbReference>
<dbReference type="InterPro" id="IPR029058">
    <property type="entry name" value="AB_hydrolase_fold"/>
</dbReference>
<keyword evidence="4" id="KW-1185">Reference proteome</keyword>
<name>A0ABU1VEY9_9BURK</name>
<sequence length="255" mass="28902">MFSQSWPEVNHCRTRLRRAGKGASLLYLHGANGVPHVPAFLEKFTADWDVLVPEHPGFGESDDPDWLECMDDLAYFYLDWLDQLGIERLHAVGSSLGGWLTMELAIRQPQRFASLTLIGSAGLAPPPPGAEHNLFRWTPAQLVRNTFHDEAFVQAALATPPDAETAAKNRHTIARLGWHPRLHHPMLHKRLHRLTMPVFLAWGEEDRVLPVTQVPEFQRLLPHAETRTYPACGHLPQVEQQAAFTQDLLRFLRSV</sequence>
<dbReference type="PANTHER" id="PTHR43798:SF31">
    <property type="entry name" value="AB HYDROLASE SUPERFAMILY PROTEIN YCLE"/>
    <property type="match status" value="1"/>
</dbReference>
<comment type="caution">
    <text evidence="3">The sequence shown here is derived from an EMBL/GenBank/DDBJ whole genome shotgun (WGS) entry which is preliminary data.</text>
</comment>
<reference evidence="3 4" key="1">
    <citation type="submission" date="2023-07" db="EMBL/GenBank/DDBJ databases">
        <title>Sorghum-associated microbial communities from plants grown in Nebraska, USA.</title>
        <authorList>
            <person name="Schachtman D."/>
        </authorList>
    </citation>
    <scope>NUCLEOTIDE SEQUENCE [LARGE SCALE GENOMIC DNA]</scope>
    <source>
        <strain evidence="3 4">BE240</strain>
    </source>
</reference>
<evidence type="ECO:0000256" key="1">
    <source>
        <dbReference type="ARBA" id="ARBA00022801"/>
    </source>
</evidence>
<protein>
    <submittedName>
        <fullName evidence="3">Pimeloyl-ACP methyl ester carboxylesterase</fullName>
    </submittedName>
</protein>
<dbReference type="Proteomes" id="UP001265550">
    <property type="component" value="Unassembled WGS sequence"/>
</dbReference>
<evidence type="ECO:0000313" key="3">
    <source>
        <dbReference type="EMBL" id="MDR7096025.1"/>
    </source>
</evidence>
<proteinExistence type="predicted"/>